<protein>
    <submittedName>
        <fullName evidence="1">Uncharacterized protein</fullName>
    </submittedName>
</protein>
<gene>
    <name evidence="1" type="ORF">Taro_027101</name>
</gene>
<dbReference type="Proteomes" id="UP000652761">
    <property type="component" value="Unassembled WGS sequence"/>
</dbReference>
<sequence length="100" mass="11642">FRLPDYAGCPGDRVRLPNYAGCPDDRIYITPSSITRPIPFSSRAIIIQRWRRWLIQLDASHARFLAKVHVHEREESLSNAAVWESTAQTNFRKSMWEAQD</sequence>
<dbReference type="EMBL" id="NMUH01001677">
    <property type="protein sequence ID" value="MQL94441.1"/>
    <property type="molecule type" value="Genomic_DNA"/>
</dbReference>
<evidence type="ECO:0000313" key="1">
    <source>
        <dbReference type="EMBL" id="MQL94441.1"/>
    </source>
</evidence>
<accession>A0A843VD33</accession>
<dbReference type="AlphaFoldDB" id="A0A843VD33"/>
<proteinExistence type="predicted"/>
<keyword evidence="2" id="KW-1185">Reference proteome</keyword>
<comment type="caution">
    <text evidence="1">The sequence shown here is derived from an EMBL/GenBank/DDBJ whole genome shotgun (WGS) entry which is preliminary data.</text>
</comment>
<evidence type="ECO:0000313" key="2">
    <source>
        <dbReference type="Proteomes" id="UP000652761"/>
    </source>
</evidence>
<feature type="non-terminal residue" evidence="1">
    <location>
        <position position="1"/>
    </location>
</feature>
<organism evidence="1 2">
    <name type="scientific">Colocasia esculenta</name>
    <name type="common">Wild taro</name>
    <name type="synonym">Arum esculentum</name>
    <dbReference type="NCBI Taxonomy" id="4460"/>
    <lineage>
        <taxon>Eukaryota</taxon>
        <taxon>Viridiplantae</taxon>
        <taxon>Streptophyta</taxon>
        <taxon>Embryophyta</taxon>
        <taxon>Tracheophyta</taxon>
        <taxon>Spermatophyta</taxon>
        <taxon>Magnoliopsida</taxon>
        <taxon>Liliopsida</taxon>
        <taxon>Araceae</taxon>
        <taxon>Aroideae</taxon>
        <taxon>Colocasieae</taxon>
        <taxon>Colocasia</taxon>
    </lineage>
</organism>
<name>A0A843VD33_COLES</name>
<reference evidence="1" key="1">
    <citation type="submission" date="2017-07" db="EMBL/GenBank/DDBJ databases">
        <title>Taro Niue Genome Assembly and Annotation.</title>
        <authorList>
            <person name="Atibalentja N."/>
            <person name="Keating K."/>
            <person name="Fields C.J."/>
        </authorList>
    </citation>
    <scope>NUCLEOTIDE SEQUENCE</scope>
    <source>
        <strain evidence="1">Niue_2</strain>
        <tissue evidence="1">Leaf</tissue>
    </source>
</reference>